<protein>
    <recommendedName>
        <fullName evidence="8">Amino acid permease/ SLC12A domain-containing protein</fullName>
    </recommendedName>
</protein>
<keyword evidence="5 7" id="KW-0472">Membrane</keyword>
<dbReference type="Gene3D" id="1.20.1740.10">
    <property type="entry name" value="Amino acid/polyamine transporter I"/>
    <property type="match status" value="1"/>
</dbReference>
<feature type="transmembrane region" description="Helical" evidence="7">
    <location>
        <begin position="172"/>
        <end position="192"/>
    </location>
</feature>
<evidence type="ECO:0000256" key="1">
    <source>
        <dbReference type="ARBA" id="ARBA00004141"/>
    </source>
</evidence>
<dbReference type="GeneID" id="5232319"/>
<gene>
    <name evidence="9" type="ORF">LELG_03464</name>
</gene>
<evidence type="ECO:0000313" key="9">
    <source>
        <dbReference type="EMBL" id="EDK45285.1"/>
    </source>
</evidence>
<sequence>MLDECSPLVPNTSTPFNGSMTSDDCDSKIPQDHLPLHAHTKRLLTSRHVSMISIGGIIGTGLFMGIRQTLPNGPIISLASYIYIATLCFYIIQAVAEMACYMPVNGSLCQFQFKFISNPIGVMNNFVYWLSWSITLALELSLIYEVLTFWSDDASSGGNFKRLILLVLENKPLVILFIWCMLTGANLLPVNYYGEIEFFVTSVKVGFIISWICLSIALILQKGNGFRYWNKELVWGVDTIDVVKNPLGNKIINILSSSLVSSCFTFQSIESVALCSGEIHNIHYTLPKSIKYIVLRIVIFYILTLFLLTLMIPSNDQALLGKDDQIFSSPFLIGLINCGMNLGIVLSIFNLVILVSMLSAANSNIYFGSRCLLSMVEEGYFWSIFGKTVYKGVPVYSILLTSSIGLLSLVSELKGINTFYKLLINLSATAGLLMWLFILISYLRFRKSLERNGESYQSLVYKSPFPMVPLSKWAISSICVIILSNGMVNFWNFQWDSFLSCYLTLIIVVIGSVLLSIKWHQPLFKSL</sequence>
<dbReference type="EMBL" id="CH981527">
    <property type="protein sequence ID" value="EDK45285.1"/>
    <property type="molecule type" value="Genomic_DNA"/>
</dbReference>
<evidence type="ECO:0000256" key="7">
    <source>
        <dbReference type="SAM" id="Phobius"/>
    </source>
</evidence>
<keyword evidence="4 7" id="KW-1133">Transmembrane helix</keyword>
<dbReference type="KEGG" id="lel:PVL30_002952"/>
<dbReference type="Pfam" id="PF00324">
    <property type="entry name" value="AA_permease"/>
    <property type="match status" value="1"/>
</dbReference>
<feature type="domain" description="Amino acid permease/ SLC12A" evidence="8">
    <location>
        <begin position="48"/>
        <end position="517"/>
    </location>
</feature>
<evidence type="ECO:0000256" key="3">
    <source>
        <dbReference type="ARBA" id="ARBA00022692"/>
    </source>
</evidence>
<evidence type="ECO:0000256" key="4">
    <source>
        <dbReference type="ARBA" id="ARBA00022989"/>
    </source>
</evidence>
<dbReference type="PANTHER" id="PTHR43341:SF4">
    <property type="entry name" value="ARGININE PERMEASE CAN1-RELATED"/>
    <property type="match status" value="1"/>
</dbReference>
<dbReference type="PANTHER" id="PTHR43341">
    <property type="entry name" value="AMINO ACID PERMEASE"/>
    <property type="match status" value="1"/>
</dbReference>
<dbReference type="PIRSF" id="PIRSF006060">
    <property type="entry name" value="AA_transporter"/>
    <property type="match status" value="1"/>
</dbReference>
<dbReference type="STRING" id="379508.A5E1H7"/>
<comment type="similarity">
    <text evidence="2">Belongs to the amino acid-polyamine-organocation (APC) superfamily. YAT (TC 2.A.3.10) family.</text>
</comment>
<feature type="region of interest" description="Disordered" evidence="6">
    <location>
        <begin position="1"/>
        <end position="23"/>
    </location>
</feature>
<evidence type="ECO:0000256" key="6">
    <source>
        <dbReference type="SAM" id="MobiDB-lite"/>
    </source>
</evidence>
<dbReference type="OrthoDB" id="5982228at2759"/>
<dbReference type="InterPro" id="IPR050524">
    <property type="entry name" value="APC_YAT"/>
</dbReference>
<feature type="transmembrane region" description="Helical" evidence="7">
    <location>
        <begin position="78"/>
        <end position="96"/>
    </location>
</feature>
<dbReference type="VEuPathDB" id="FungiDB:LELG_03464"/>
<name>A5E1H7_LODEL</name>
<dbReference type="OMA" id="NGSLCQF"/>
<dbReference type="GO" id="GO:0016020">
    <property type="term" value="C:membrane"/>
    <property type="evidence" value="ECO:0007669"/>
    <property type="project" value="UniProtKB-SubCell"/>
</dbReference>
<evidence type="ECO:0000259" key="8">
    <source>
        <dbReference type="Pfam" id="PF00324"/>
    </source>
</evidence>
<feature type="transmembrane region" description="Helical" evidence="7">
    <location>
        <begin position="48"/>
        <end position="66"/>
    </location>
</feature>
<dbReference type="InParanoid" id="A5E1H7"/>
<dbReference type="GO" id="GO:0015171">
    <property type="term" value="F:amino acid transmembrane transporter activity"/>
    <property type="evidence" value="ECO:0007669"/>
    <property type="project" value="TreeGrafter"/>
</dbReference>
<evidence type="ECO:0000313" key="10">
    <source>
        <dbReference type="Proteomes" id="UP000001996"/>
    </source>
</evidence>
<accession>A5E1H7</accession>
<feature type="compositionally biased region" description="Polar residues" evidence="6">
    <location>
        <begin position="9"/>
        <end position="22"/>
    </location>
</feature>
<proteinExistence type="inferred from homology"/>
<feature type="transmembrane region" description="Helical" evidence="7">
    <location>
        <begin position="293"/>
        <end position="312"/>
    </location>
</feature>
<feature type="transmembrane region" description="Helical" evidence="7">
    <location>
        <begin position="126"/>
        <end position="151"/>
    </location>
</feature>
<dbReference type="InterPro" id="IPR004841">
    <property type="entry name" value="AA-permease/SLC12A_dom"/>
</dbReference>
<feature type="transmembrane region" description="Helical" evidence="7">
    <location>
        <begin position="332"/>
        <end position="360"/>
    </location>
</feature>
<keyword evidence="10" id="KW-1185">Reference proteome</keyword>
<comment type="subcellular location">
    <subcellularLocation>
        <location evidence="1">Membrane</location>
        <topology evidence="1">Multi-pass membrane protein</topology>
    </subcellularLocation>
</comment>
<dbReference type="AlphaFoldDB" id="A5E1H7"/>
<evidence type="ECO:0000256" key="5">
    <source>
        <dbReference type="ARBA" id="ARBA00023136"/>
    </source>
</evidence>
<dbReference type="Proteomes" id="UP000001996">
    <property type="component" value="Unassembled WGS sequence"/>
</dbReference>
<keyword evidence="3 7" id="KW-0812">Transmembrane</keyword>
<feature type="transmembrane region" description="Helical" evidence="7">
    <location>
        <begin position="393"/>
        <end position="410"/>
    </location>
</feature>
<dbReference type="eggNOG" id="KOG1286">
    <property type="taxonomic scope" value="Eukaryota"/>
</dbReference>
<dbReference type="HOGENOM" id="CLU_007946_12_1_1"/>
<feature type="transmembrane region" description="Helical" evidence="7">
    <location>
        <begin position="422"/>
        <end position="443"/>
    </location>
</feature>
<feature type="transmembrane region" description="Helical" evidence="7">
    <location>
        <begin position="198"/>
        <end position="220"/>
    </location>
</feature>
<evidence type="ECO:0000256" key="2">
    <source>
        <dbReference type="ARBA" id="ARBA00006983"/>
    </source>
</evidence>
<organism evidence="9 10">
    <name type="scientific">Lodderomyces elongisporus (strain ATCC 11503 / CBS 2605 / JCM 1781 / NBRC 1676 / NRRL YB-4239)</name>
    <name type="common">Yeast</name>
    <name type="synonym">Saccharomyces elongisporus</name>
    <dbReference type="NCBI Taxonomy" id="379508"/>
    <lineage>
        <taxon>Eukaryota</taxon>
        <taxon>Fungi</taxon>
        <taxon>Dikarya</taxon>
        <taxon>Ascomycota</taxon>
        <taxon>Saccharomycotina</taxon>
        <taxon>Pichiomycetes</taxon>
        <taxon>Debaryomycetaceae</taxon>
        <taxon>Candida/Lodderomyces clade</taxon>
        <taxon>Lodderomyces</taxon>
    </lineage>
</organism>
<reference evidence="9 10" key="1">
    <citation type="journal article" date="2009" name="Nature">
        <title>Evolution of pathogenicity and sexual reproduction in eight Candida genomes.</title>
        <authorList>
            <person name="Butler G."/>
            <person name="Rasmussen M.D."/>
            <person name="Lin M.F."/>
            <person name="Santos M.A."/>
            <person name="Sakthikumar S."/>
            <person name="Munro C.A."/>
            <person name="Rheinbay E."/>
            <person name="Grabherr M."/>
            <person name="Forche A."/>
            <person name="Reedy J.L."/>
            <person name="Agrafioti I."/>
            <person name="Arnaud M.B."/>
            <person name="Bates S."/>
            <person name="Brown A.J."/>
            <person name="Brunke S."/>
            <person name="Costanzo M.C."/>
            <person name="Fitzpatrick D.A."/>
            <person name="de Groot P.W."/>
            <person name="Harris D."/>
            <person name="Hoyer L.L."/>
            <person name="Hube B."/>
            <person name="Klis F.M."/>
            <person name="Kodira C."/>
            <person name="Lennard N."/>
            <person name="Logue M.E."/>
            <person name="Martin R."/>
            <person name="Neiman A.M."/>
            <person name="Nikolaou E."/>
            <person name="Quail M.A."/>
            <person name="Quinn J."/>
            <person name="Santos M.C."/>
            <person name="Schmitzberger F.F."/>
            <person name="Sherlock G."/>
            <person name="Shah P."/>
            <person name="Silverstein K.A."/>
            <person name="Skrzypek M.S."/>
            <person name="Soll D."/>
            <person name="Staggs R."/>
            <person name="Stansfield I."/>
            <person name="Stumpf M.P."/>
            <person name="Sudbery P.E."/>
            <person name="Srikantha T."/>
            <person name="Zeng Q."/>
            <person name="Berman J."/>
            <person name="Berriman M."/>
            <person name="Heitman J."/>
            <person name="Gow N.A."/>
            <person name="Lorenz M.C."/>
            <person name="Birren B.W."/>
            <person name="Kellis M."/>
            <person name="Cuomo C.A."/>
        </authorList>
    </citation>
    <scope>NUCLEOTIDE SEQUENCE [LARGE SCALE GENOMIC DNA]</scope>
    <source>
        <strain evidence="10">ATCC 11503 / BCRC 21390 / CBS 2605 / JCM 1781 / NBRC 1676 / NRRL YB-4239</strain>
    </source>
</reference>
<feature type="transmembrane region" description="Helical" evidence="7">
    <location>
        <begin position="473"/>
        <end position="491"/>
    </location>
</feature>
<feature type="transmembrane region" description="Helical" evidence="7">
    <location>
        <begin position="497"/>
        <end position="517"/>
    </location>
</feature>